<dbReference type="PANTHER" id="PTHR38442">
    <property type="entry name" value="INNER MEMBRANE PROTEIN-RELATED"/>
    <property type="match status" value="1"/>
</dbReference>
<accession>A0A562VLC0</accession>
<dbReference type="Proteomes" id="UP000319449">
    <property type="component" value="Unassembled WGS sequence"/>
</dbReference>
<keyword evidence="1" id="KW-0472">Membrane</keyword>
<dbReference type="RefSeq" id="WP_145023240.1">
    <property type="nucleotide sequence ID" value="NZ_VLLN01000015.1"/>
</dbReference>
<evidence type="ECO:0000256" key="1">
    <source>
        <dbReference type="SAM" id="Phobius"/>
    </source>
</evidence>
<gene>
    <name evidence="2" type="ORF">JN12_02508</name>
</gene>
<keyword evidence="3" id="KW-1185">Reference proteome</keyword>
<proteinExistence type="predicted"/>
<protein>
    <submittedName>
        <fullName evidence="2">Uncharacterized membrane-anchored protein YjiN (DUF445 family)</fullName>
    </submittedName>
</protein>
<name>A0A562VLC0_9BACT</name>
<evidence type="ECO:0000313" key="2">
    <source>
        <dbReference type="EMBL" id="TWJ18688.1"/>
    </source>
</evidence>
<keyword evidence="1" id="KW-0812">Transmembrane</keyword>
<organism evidence="2 3">
    <name type="scientific">Geobacter argillaceus</name>
    <dbReference type="NCBI Taxonomy" id="345631"/>
    <lineage>
        <taxon>Bacteria</taxon>
        <taxon>Pseudomonadati</taxon>
        <taxon>Thermodesulfobacteriota</taxon>
        <taxon>Desulfuromonadia</taxon>
        <taxon>Geobacterales</taxon>
        <taxon>Geobacteraceae</taxon>
        <taxon>Geobacter</taxon>
    </lineage>
</organism>
<feature type="transmembrane region" description="Helical" evidence="1">
    <location>
        <begin position="12"/>
        <end position="31"/>
    </location>
</feature>
<dbReference type="OrthoDB" id="9769590at2"/>
<dbReference type="GO" id="GO:0005886">
    <property type="term" value="C:plasma membrane"/>
    <property type="evidence" value="ECO:0007669"/>
    <property type="project" value="TreeGrafter"/>
</dbReference>
<feature type="transmembrane region" description="Helical" evidence="1">
    <location>
        <begin position="37"/>
        <end position="63"/>
    </location>
</feature>
<feature type="transmembrane region" description="Helical" evidence="1">
    <location>
        <begin position="401"/>
        <end position="419"/>
    </location>
</feature>
<dbReference type="AlphaFoldDB" id="A0A562VLC0"/>
<reference evidence="2 3" key="1">
    <citation type="submission" date="2019-07" db="EMBL/GenBank/DDBJ databases">
        <title>Genomic Encyclopedia of Archaeal and Bacterial Type Strains, Phase II (KMG-II): from individual species to whole genera.</title>
        <authorList>
            <person name="Goeker M."/>
        </authorList>
    </citation>
    <scope>NUCLEOTIDE SEQUENCE [LARGE SCALE GENOMIC DNA]</scope>
    <source>
        <strain evidence="2 3">ATCC BAA-1139</strain>
    </source>
</reference>
<dbReference type="Pfam" id="PF04286">
    <property type="entry name" value="DUF445"/>
    <property type="match status" value="1"/>
</dbReference>
<sequence>MDNRKRLLSRNKTIATGLMIGAAILFVVARLHKGHGAWEWVAAFAEAAMVGALADWFAVVALFRHPLGVPIPHTAIIKNKKDAIAGNLASFIRDKFLASDTLIAKLRAYNPAEHLAEYLMSRDNAAGLAKGLTRLCADSLDFLDDERVQQLLRSVLSDRIDNFDVATSAGTILDALRNNNRHQIVLDDLLKRCAVWLATDEAQTRLAKAIDDMCTNEYPLLVAFIPNRDKFARGAGEKIVKRVNAFIQEVNADPGHEVRYRFDSAVTGFIARLKSDQGLRDKVEAIKRDVVHNQAITEYAQNLGSDLKNWLHNDLQQPRSRVQEKIAAAVAGLGTTLAHNQGLKESLNDHLETLVLHYGDTLRTVIAGHITGTMQQWEIDDYTNEIELSIGSDLQFIRMNGTLVGGVIGLLLHAVSLLLA</sequence>
<dbReference type="EMBL" id="VLLN01000015">
    <property type="protein sequence ID" value="TWJ18688.1"/>
    <property type="molecule type" value="Genomic_DNA"/>
</dbReference>
<evidence type="ECO:0000313" key="3">
    <source>
        <dbReference type="Proteomes" id="UP000319449"/>
    </source>
</evidence>
<comment type="caution">
    <text evidence="2">The sequence shown here is derived from an EMBL/GenBank/DDBJ whole genome shotgun (WGS) entry which is preliminary data.</text>
</comment>
<dbReference type="PANTHER" id="PTHR38442:SF1">
    <property type="entry name" value="INNER MEMBRANE PROTEIN"/>
    <property type="match status" value="1"/>
</dbReference>
<keyword evidence="1" id="KW-1133">Transmembrane helix</keyword>
<dbReference type="InterPro" id="IPR007383">
    <property type="entry name" value="DUF445"/>
</dbReference>